<evidence type="ECO:0000313" key="1">
    <source>
        <dbReference type="EMBL" id="MBB6326452.1"/>
    </source>
</evidence>
<reference evidence="1 2" key="1">
    <citation type="submission" date="2020-08" db="EMBL/GenBank/DDBJ databases">
        <title>Genomic Encyclopedia of Type Strains, Phase IV (KMG-IV): sequencing the most valuable type-strain genomes for metagenomic binning, comparative biology and taxonomic classification.</title>
        <authorList>
            <person name="Goeker M."/>
        </authorList>
    </citation>
    <scope>NUCLEOTIDE SEQUENCE [LARGE SCALE GENOMIC DNA]</scope>
    <source>
        <strain evidence="1 2">DSM 102044</strain>
    </source>
</reference>
<comment type="caution">
    <text evidence="1">The sequence shown here is derived from an EMBL/GenBank/DDBJ whole genome shotgun (WGS) entry which is preliminary data.</text>
</comment>
<evidence type="ECO:0000313" key="2">
    <source>
        <dbReference type="Proteomes" id="UP000588604"/>
    </source>
</evidence>
<dbReference type="PROSITE" id="PS51257">
    <property type="entry name" value="PROKAR_LIPOPROTEIN"/>
    <property type="match status" value="1"/>
</dbReference>
<sequence>MKQFSIFALIALVAFSCDFNEMPELRDESQKWALAGYQVDVSGNLEYTNIQDSAYVYALMPNGTFTKTVGDYKLEGEYEQSTSDGLTRYKFTYSATNSLLIHSCSSGTEDYFINSKGQLTGTWDECDGPKLYFDKQ</sequence>
<dbReference type="RefSeq" id="WP_184495053.1">
    <property type="nucleotide sequence ID" value="NZ_JACIJO010000002.1"/>
</dbReference>
<proteinExistence type="predicted"/>
<protein>
    <recommendedName>
        <fullName evidence="3">Lipocalin-like domain-containing protein</fullName>
    </recommendedName>
</protein>
<evidence type="ECO:0008006" key="3">
    <source>
        <dbReference type="Google" id="ProtNLM"/>
    </source>
</evidence>
<gene>
    <name evidence="1" type="ORF">FHS59_002080</name>
</gene>
<keyword evidence="2" id="KW-1185">Reference proteome</keyword>
<dbReference type="EMBL" id="JACIJO010000002">
    <property type="protein sequence ID" value="MBB6326452.1"/>
    <property type="molecule type" value="Genomic_DNA"/>
</dbReference>
<name>A0A841MED4_9BACT</name>
<accession>A0A841MED4</accession>
<dbReference type="AlphaFoldDB" id="A0A841MED4"/>
<organism evidence="1 2">
    <name type="scientific">Algoriphagus iocasae</name>
    <dbReference type="NCBI Taxonomy" id="1836499"/>
    <lineage>
        <taxon>Bacteria</taxon>
        <taxon>Pseudomonadati</taxon>
        <taxon>Bacteroidota</taxon>
        <taxon>Cytophagia</taxon>
        <taxon>Cytophagales</taxon>
        <taxon>Cyclobacteriaceae</taxon>
        <taxon>Algoriphagus</taxon>
    </lineage>
</organism>
<dbReference type="Proteomes" id="UP000588604">
    <property type="component" value="Unassembled WGS sequence"/>
</dbReference>